<dbReference type="AlphaFoldDB" id="A0A1B8PLY5"/>
<dbReference type="EMBL" id="LZDN01000002">
    <property type="protein sequence ID" value="OBX52003.1"/>
    <property type="molecule type" value="Genomic_DNA"/>
</dbReference>
<evidence type="ECO:0000313" key="2">
    <source>
        <dbReference type="Proteomes" id="UP000092671"/>
    </source>
</evidence>
<reference evidence="1 2" key="1">
    <citation type="submission" date="2016-06" db="EMBL/GenBank/DDBJ databases">
        <title>Draft genome of Moraxella nonliquefaciens CCUG 60284.</title>
        <authorList>
            <person name="Salva-Serra F."/>
            <person name="Engstrom-Jakobsson H."/>
            <person name="Thorell K."/>
            <person name="Gonzales-Siles L."/>
            <person name="Karlsson R."/>
            <person name="Boulund F."/>
            <person name="Engstrand L."/>
            <person name="Kristiansson E."/>
            <person name="Moore E."/>
        </authorList>
    </citation>
    <scope>NUCLEOTIDE SEQUENCE [LARGE SCALE GENOMIC DNA]</scope>
    <source>
        <strain evidence="1 2">CCUG 60284</strain>
    </source>
</reference>
<dbReference type="Proteomes" id="UP000092671">
    <property type="component" value="Unassembled WGS sequence"/>
</dbReference>
<evidence type="ECO:0000313" key="1">
    <source>
        <dbReference type="EMBL" id="OBX52003.1"/>
    </source>
</evidence>
<name>A0A1B8PLY5_MORNO</name>
<comment type="caution">
    <text evidence="1">The sequence shown here is derived from an EMBL/GenBank/DDBJ whole genome shotgun (WGS) entry which is preliminary data.</text>
</comment>
<gene>
    <name evidence="1" type="ORF">A9Z60_05450</name>
</gene>
<organism evidence="1 2">
    <name type="scientific">Moraxella nonliquefaciens</name>
    <dbReference type="NCBI Taxonomy" id="478"/>
    <lineage>
        <taxon>Bacteria</taxon>
        <taxon>Pseudomonadati</taxon>
        <taxon>Pseudomonadota</taxon>
        <taxon>Gammaproteobacteria</taxon>
        <taxon>Moraxellales</taxon>
        <taxon>Moraxellaceae</taxon>
        <taxon>Moraxella</taxon>
    </lineage>
</organism>
<accession>A0A1B8PLY5</accession>
<protein>
    <submittedName>
        <fullName evidence="1">Uncharacterized protein</fullName>
    </submittedName>
</protein>
<sequence>MVIDKGRAMNFFTANPTDKLFALLPLSHFTEFYYDDNSVMQREQLFVLQGSQNTNQKSKSAPKIHVYASEDTHKGKHVINLSFMIEKVDGLHFADYDDGNIKRADKLWQETCLECFIALADGSYVEMNIAPDGRYALYHFSDYRTPATPIQTDKVNLSWRADDNDNMLVYERHVSLDVSDVSDLLSEQTLINPCAILNIKGDLQYFAVSLAPVLDFHDKAFWQKW</sequence>
<proteinExistence type="predicted"/>